<reference evidence="3" key="1">
    <citation type="submission" date="2019-03" db="EMBL/GenBank/DDBJ databases">
        <authorList>
            <person name="Hao L."/>
        </authorList>
    </citation>
    <scope>NUCLEOTIDE SEQUENCE</scope>
</reference>
<evidence type="ECO:0000313" key="3">
    <source>
        <dbReference type="EMBL" id="VFU11584.1"/>
    </source>
</evidence>
<gene>
    <name evidence="3" type="ORF">SCFA_110047</name>
</gene>
<dbReference type="Pfam" id="PF14321">
    <property type="entry name" value="DUF4382"/>
    <property type="match status" value="1"/>
</dbReference>
<accession>A0A485LUB8</accession>
<feature type="compositionally biased region" description="Basic and acidic residues" evidence="1">
    <location>
        <begin position="133"/>
        <end position="142"/>
    </location>
</feature>
<dbReference type="AlphaFoldDB" id="A0A485LUB8"/>
<evidence type="ECO:0000259" key="2">
    <source>
        <dbReference type="Pfam" id="PF14321"/>
    </source>
</evidence>
<dbReference type="InterPro" id="IPR025491">
    <property type="entry name" value="DUF4382"/>
</dbReference>
<proteinExistence type="predicted"/>
<protein>
    <recommendedName>
        <fullName evidence="2">DUF4382 domain-containing protein</fullName>
    </recommendedName>
</protein>
<dbReference type="EMBL" id="CAADRM010000013">
    <property type="protein sequence ID" value="VFU11584.1"/>
    <property type="molecule type" value="Genomic_DNA"/>
</dbReference>
<feature type="domain" description="DUF4382" evidence="2">
    <location>
        <begin position="164"/>
        <end position="266"/>
    </location>
</feature>
<sequence>MGHSWKYVWRVGLPAACLLALVILWACSGGSSGGGVQTEAAFGRVGVLITDAPSHEYDHIWVTITEISLLPADCEGHHACEEEEDVQIVCDDEESRDLHGHSGEKCQAGDECRHECDREHEYGARSEEDEAGIPEHQDKECHGDVSNPGAGGTECCREELVTVFSSEEGFTLDILQYRGEDFLLLINEEVPAGRYCKIRLSISEVRAEGGPCEYLDIKLPGGKIDLNPRGPFKLGENELIYLRLDIDVNKSIHLHTSGSEKCIFRPVVFVDILEGEEPSPCPRFIRGRIEDLHDVHGDPLPESFTLNRQEKDSGDCLGEIRVCLPDDVLVFAGGLTFGSLADFQEGEYVTVWGTLREGCLTASLIILGDCLVIKGAIEEMNGFDDFLLNPDPGEEVAGSVQVVLPDGALMLTGSGAPAESDILDAGMHVLVAGVYDAGVQALFAALALEEPDDLSGVLGAVECTAGGYSFVVEAEAGRIREAAVPRGARIALEGNVPIPEDMVPLLACNPYHIRVVAGRNNTSAQVLVTPESLAGTVEKVYPYSRTLQVDGLSVRMTPHATGIHLGEEVDTLVSPDILKPGDRITCFGLKSCSEDLDDFHTFIFLIQ</sequence>
<name>A0A485LUB8_9ZZZZ</name>
<organism evidence="3">
    <name type="scientific">anaerobic digester metagenome</name>
    <dbReference type="NCBI Taxonomy" id="1263854"/>
    <lineage>
        <taxon>unclassified sequences</taxon>
        <taxon>metagenomes</taxon>
        <taxon>ecological metagenomes</taxon>
    </lineage>
</organism>
<feature type="region of interest" description="Disordered" evidence="1">
    <location>
        <begin position="123"/>
        <end position="142"/>
    </location>
</feature>
<evidence type="ECO:0000256" key="1">
    <source>
        <dbReference type="SAM" id="MobiDB-lite"/>
    </source>
</evidence>